<protein>
    <submittedName>
        <fullName evidence="1">Uncharacterized protein</fullName>
    </submittedName>
</protein>
<name>A0ABY6GKP6_9PROT</name>
<gene>
    <name evidence="1" type="ORF">N5W20_04470</name>
</gene>
<dbReference type="EMBL" id="CP107052">
    <property type="protein sequence ID" value="UYH52113.1"/>
    <property type="molecule type" value="Genomic_DNA"/>
</dbReference>
<evidence type="ECO:0000313" key="1">
    <source>
        <dbReference type="EMBL" id="UYH52113.1"/>
    </source>
</evidence>
<organism evidence="1 2">
    <name type="scientific">Candidatus Kirkpatrickella diaphorinae</name>
    <dbReference type="NCBI Taxonomy" id="2984322"/>
    <lineage>
        <taxon>Bacteria</taxon>
        <taxon>Pseudomonadati</taxon>
        <taxon>Pseudomonadota</taxon>
        <taxon>Alphaproteobacteria</taxon>
        <taxon>Acetobacterales</taxon>
        <taxon>Acetobacteraceae</taxon>
        <taxon>Candidatus Kirkpatrickella</taxon>
    </lineage>
</organism>
<proteinExistence type="predicted"/>
<reference evidence="1" key="1">
    <citation type="submission" date="2022-10" db="EMBL/GenBank/DDBJ databases">
        <title>Candidatus Kirkpatrella diaphorinas gen. nov., sp. nov., an uncultured endosymbiont identified in a population of Diaphorina citri from Hawaii.</title>
        <authorList>
            <person name="Henry E.M."/>
            <person name="Carlson C.R."/>
            <person name="Kuo Y.-W."/>
        </authorList>
    </citation>
    <scope>NUCLEOTIDE SEQUENCE</scope>
    <source>
        <strain evidence="1">CADCRV1</strain>
    </source>
</reference>
<evidence type="ECO:0000313" key="2">
    <source>
        <dbReference type="Proteomes" id="UP001163831"/>
    </source>
</evidence>
<accession>A0ABY6GKP6</accession>
<dbReference type="Proteomes" id="UP001163831">
    <property type="component" value="Chromosome"/>
</dbReference>
<sequence length="91" mass="10512">MGKTCAETGFIIHDAVDPLHPARHLAALQLQGHDRSVTLTSFLTHVKKREVFRQIGFACRHPENCEMMILRERSHFRRQDGVDDLFREGKT</sequence>
<dbReference type="RefSeq" id="WP_319807708.1">
    <property type="nucleotide sequence ID" value="NZ_CP107052.1"/>
</dbReference>
<keyword evidence="2" id="KW-1185">Reference proteome</keyword>